<keyword evidence="3" id="KW-1185">Reference proteome</keyword>
<evidence type="ECO:0000256" key="1">
    <source>
        <dbReference type="SAM" id="MobiDB-lite"/>
    </source>
</evidence>
<protein>
    <submittedName>
        <fullName evidence="2">Uncharacterized protein</fullName>
    </submittedName>
</protein>
<accession>A0A1R3KSP3</accession>
<dbReference type="EMBL" id="AWUE01012027">
    <property type="protein sequence ID" value="OMP10105.1"/>
    <property type="molecule type" value="Genomic_DNA"/>
</dbReference>
<reference evidence="3" key="1">
    <citation type="submission" date="2013-09" db="EMBL/GenBank/DDBJ databases">
        <title>Corchorus olitorius genome sequencing.</title>
        <authorList>
            <person name="Alam M."/>
            <person name="Haque M.S."/>
            <person name="Islam M.S."/>
            <person name="Emdad E.M."/>
            <person name="Islam M.M."/>
            <person name="Ahmed B."/>
            <person name="Halim A."/>
            <person name="Hossen Q.M.M."/>
            <person name="Hossain M.Z."/>
            <person name="Ahmed R."/>
            <person name="Khan M.M."/>
            <person name="Islam R."/>
            <person name="Rashid M.M."/>
            <person name="Khan S.A."/>
            <person name="Rahman M.S."/>
            <person name="Alam M."/>
            <person name="Yahiya A.S."/>
            <person name="Khan M.S."/>
            <person name="Azam M.S."/>
            <person name="Haque T."/>
            <person name="Lashkar M.Z.H."/>
            <person name="Akhand A.I."/>
            <person name="Morshed G."/>
            <person name="Roy S."/>
            <person name="Uddin K.S."/>
            <person name="Rabeya T."/>
            <person name="Hossain A.S."/>
            <person name="Chowdhury A."/>
            <person name="Snigdha A.R."/>
            <person name="Mortoza M.S."/>
            <person name="Matin S.A."/>
            <person name="Hoque S.M.E."/>
            <person name="Islam M.K."/>
            <person name="Roy D.K."/>
            <person name="Haider R."/>
            <person name="Moosa M.M."/>
            <person name="Elias S.M."/>
            <person name="Hasan A.M."/>
            <person name="Jahan S."/>
            <person name="Shafiuddin M."/>
            <person name="Mahmood N."/>
            <person name="Shommy N.S."/>
        </authorList>
    </citation>
    <scope>NUCLEOTIDE SEQUENCE [LARGE SCALE GENOMIC DNA]</scope>
    <source>
        <strain evidence="3">cv. O-4</strain>
    </source>
</reference>
<sequence length="58" mass="6515">MGRGIGNYFKKKERSVLKTSNLPLNPPKSNVYRRPKSEITQAPLEPPPLTSNFIQTSS</sequence>
<organism evidence="2 3">
    <name type="scientific">Corchorus olitorius</name>
    <dbReference type="NCBI Taxonomy" id="93759"/>
    <lineage>
        <taxon>Eukaryota</taxon>
        <taxon>Viridiplantae</taxon>
        <taxon>Streptophyta</taxon>
        <taxon>Embryophyta</taxon>
        <taxon>Tracheophyta</taxon>
        <taxon>Spermatophyta</taxon>
        <taxon>Magnoliopsida</taxon>
        <taxon>eudicotyledons</taxon>
        <taxon>Gunneridae</taxon>
        <taxon>Pentapetalae</taxon>
        <taxon>rosids</taxon>
        <taxon>malvids</taxon>
        <taxon>Malvales</taxon>
        <taxon>Malvaceae</taxon>
        <taxon>Grewioideae</taxon>
        <taxon>Apeibeae</taxon>
        <taxon>Corchorus</taxon>
    </lineage>
</organism>
<comment type="caution">
    <text evidence="2">The sequence shown here is derived from an EMBL/GenBank/DDBJ whole genome shotgun (WGS) entry which is preliminary data.</text>
</comment>
<dbReference type="AlphaFoldDB" id="A0A1R3KSP3"/>
<dbReference type="Proteomes" id="UP000187203">
    <property type="component" value="Unassembled WGS sequence"/>
</dbReference>
<feature type="region of interest" description="Disordered" evidence="1">
    <location>
        <begin position="17"/>
        <end position="58"/>
    </location>
</feature>
<proteinExistence type="predicted"/>
<gene>
    <name evidence="2" type="ORF">COLO4_04818</name>
</gene>
<evidence type="ECO:0000313" key="3">
    <source>
        <dbReference type="Proteomes" id="UP000187203"/>
    </source>
</evidence>
<evidence type="ECO:0000313" key="2">
    <source>
        <dbReference type="EMBL" id="OMP10105.1"/>
    </source>
</evidence>
<name>A0A1R3KSP3_9ROSI</name>